<keyword evidence="8" id="KW-0067">ATP-binding</keyword>
<dbReference type="InterPro" id="IPR003442">
    <property type="entry name" value="T6A_TsaE"/>
</dbReference>
<dbReference type="eggNOG" id="COG3178">
    <property type="taxonomic scope" value="Bacteria"/>
</dbReference>
<evidence type="ECO:0000256" key="7">
    <source>
        <dbReference type="ARBA" id="ARBA00022741"/>
    </source>
</evidence>
<dbReference type="SUPFAM" id="SSF56112">
    <property type="entry name" value="Protein kinase-like (PK-like)"/>
    <property type="match status" value="1"/>
</dbReference>
<dbReference type="eggNOG" id="COG0802">
    <property type="taxonomic scope" value="Bacteria"/>
</dbReference>
<feature type="domain" description="Aminoglycoside phosphotransferase" evidence="11">
    <location>
        <begin position="176"/>
        <end position="429"/>
    </location>
</feature>
<evidence type="ECO:0000313" key="12">
    <source>
        <dbReference type="EMBL" id="ESR25998.1"/>
    </source>
</evidence>
<dbReference type="STRING" id="631454.N177_1333"/>
<dbReference type="GO" id="GO:0046872">
    <property type="term" value="F:metal ion binding"/>
    <property type="evidence" value="ECO:0007669"/>
    <property type="project" value="UniProtKB-KW"/>
</dbReference>
<keyword evidence="13" id="KW-1185">Reference proteome</keyword>
<dbReference type="InterPro" id="IPR027417">
    <property type="entry name" value="P-loop_NTPase"/>
</dbReference>
<sequence length="515" mass="56728">MTTEPPARRALRLAGEAATIRLAEAIACVALPGDLILLKGDLGSGKSTFARAFLRALARDDALEVPSPTFTLLQTYPLDPPAAHLDLYRISDPHELDELAIDEHRDGVVLVEWPERAEGMFGDDRLEISLAIPDGDAAARSVRIEPVGESWRRRFDRLDAIDRLLAREKLGDARRRPLAGDASTRRYERLSAGGRSLVLMDAPAQPDPGLPGAVPYSRQVHLAEDVGAFAAIAGALTTRGFSAPEIVAHDLEAGILVVEDLGNEGIVDEARRPMADRYLAAGELLAELHAHDWPHRLEGTASHTLHDFDLDAMVAETRLLTQWFAPAALGHDMEDDATAAFEAAWREVLAPYADGRRETSLLLRDYHSPNLIWLPERAGTRRIGLIDFQDAMIGPSAYDLASLAMDARVDVSPDLFEEILRAYLAARAELGRPVAEETLRQDVMVMAAQRTTKVLGIFVRLARRDGEPRYLSHLPRLEAYLGRALAEPLLRPVKEWYEEHLPASVRRSAGTTRPA</sequence>
<organism evidence="12 13">
    <name type="scientific">Lutibaculum baratangense AMV1</name>
    <dbReference type="NCBI Taxonomy" id="631454"/>
    <lineage>
        <taxon>Bacteria</taxon>
        <taxon>Pseudomonadati</taxon>
        <taxon>Pseudomonadota</taxon>
        <taxon>Alphaproteobacteria</taxon>
        <taxon>Hyphomicrobiales</taxon>
        <taxon>Tepidamorphaceae</taxon>
        <taxon>Lutibaculum</taxon>
    </lineage>
</organism>
<dbReference type="PATRIC" id="fig|631454.5.peg.1318"/>
<dbReference type="GO" id="GO:0002949">
    <property type="term" value="P:tRNA threonylcarbamoyladenosine modification"/>
    <property type="evidence" value="ECO:0007669"/>
    <property type="project" value="InterPro"/>
</dbReference>
<comment type="subcellular location">
    <subcellularLocation>
        <location evidence="1">Cytoplasm</location>
    </subcellularLocation>
</comment>
<reference evidence="12 13" key="1">
    <citation type="journal article" date="2014" name="Genome Announc.">
        <title>Draft Genome Sequence of Lutibaculum baratangense Strain AMV1T, Isolated from a Mud Volcano in Andamans, India.</title>
        <authorList>
            <person name="Singh A."/>
            <person name="Sreenivas A."/>
            <person name="Sathyanarayana Reddy G."/>
            <person name="Pinnaka A.K."/>
            <person name="Shivaji S."/>
        </authorList>
    </citation>
    <scope>NUCLEOTIDE SEQUENCE [LARGE SCALE GENOMIC DNA]</scope>
    <source>
        <strain evidence="12 13">AMV1</strain>
    </source>
</reference>
<proteinExistence type="inferred from homology"/>
<dbReference type="GO" id="GO:0005737">
    <property type="term" value="C:cytoplasm"/>
    <property type="evidence" value="ECO:0007669"/>
    <property type="project" value="UniProtKB-SubCell"/>
</dbReference>
<comment type="caution">
    <text evidence="12">The sequence shown here is derived from an EMBL/GenBank/DDBJ whole genome shotgun (WGS) entry which is preliminary data.</text>
</comment>
<dbReference type="Pfam" id="PF02367">
    <property type="entry name" value="TsaE"/>
    <property type="match status" value="1"/>
</dbReference>
<dbReference type="InterPro" id="IPR002575">
    <property type="entry name" value="Aminoglycoside_PTrfase"/>
</dbReference>
<evidence type="ECO:0000256" key="10">
    <source>
        <dbReference type="ARBA" id="ARBA00032441"/>
    </source>
</evidence>
<evidence type="ECO:0000256" key="2">
    <source>
        <dbReference type="ARBA" id="ARBA00007599"/>
    </source>
</evidence>
<dbReference type="InterPro" id="IPR011009">
    <property type="entry name" value="Kinase-like_dom_sf"/>
</dbReference>
<dbReference type="OrthoDB" id="9809275at2"/>
<dbReference type="PANTHER" id="PTHR33540:SF2">
    <property type="entry name" value="TRNA THREONYLCARBAMOYLADENOSINE BIOSYNTHESIS PROTEIN TSAE"/>
    <property type="match status" value="1"/>
</dbReference>
<keyword evidence="6" id="KW-0479">Metal-binding</keyword>
<dbReference type="Gene3D" id="3.40.50.300">
    <property type="entry name" value="P-loop containing nucleotide triphosphate hydrolases"/>
    <property type="match status" value="1"/>
</dbReference>
<keyword evidence="4" id="KW-0963">Cytoplasm</keyword>
<accession>V4TJ98</accession>
<comment type="similarity">
    <text evidence="2">Belongs to the TsaE family.</text>
</comment>
<dbReference type="Pfam" id="PF01636">
    <property type="entry name" value="APH"/>
    <property type="match status" value="1"/>
</dbReference>
<keyword evidence="5" id="KW-0819">tRNA processing</keyword>
<dbReference type="AlphaFoldDB" id="V4TJ98"/>
<dbReference type="Proteomes" id="UP000017819">
    <property type="component" value="Unassembled WGS sequence"/>
</dbReference>
<evidence type="ECO:0000256" key="4">
    <source>
        <dbReference type="ARBA" id="ARBA00022490"/>
    </source>
</evidence>
<dbReference type="NCBIfam" id="TIGR00150">
    <property type="entry name" value="T6A_YjeE"/>
    <property type="match status" value="1"/>
</dbReference>
<dbReference type="SUPFAM" id="SSF52540">
    <property type="entry name" value="P-loop containing nucleoside triphosphate hydrolases"/>
    <property type="match status" value="1"/>
</dbReference>
<dbReference type="GO" id="GO:0005524">
    <property type="term" value="F:ATP binding"/>
    <property type="evidence" value="ECO:0007669"/>
    <property type="project" value="UniProtKB-KW"/>
</dbReference>
<dbReference type="PANTHER" id="PTHR33540">
    <property type="entry name" value="TRNA THREONYLCARBAMOYLADENOSINE BIOSYNTHESIS PROTEIN TSAE"/>
    <property type="match status" value="1"/>
</dbReference>
<name>V4TJ98_9HYPH</name>
<dbReference type="Gene3D" id="3.30.200.20">
    <property type="entry name" value="Phosphorylase Kinase, domain 1"/>
    <property type="match status" value="1"/>
</dbReference>
<evidence type="ECO:0000256" key="9">
    <source>
        <dbReference type="ARBA" id="ARBA00022842"/>
    </source>
</evidence>
<dbReference type="RefSeq" id="WP_023431478.1">
    <property type="nucleotide sequence ID" value="NZ_AWXZ01000017.1"/>
</dbReference>
<dbReference type="EMBL" id="AWXZ01000017">
    <property type="protein sequence ID" value="ESR25998.1"/>
    <property type="molecule type" value="Genomic_DNA"/>
</dbReference>
<evidence type="ECO:0000256" key="8">
    <source>
        <dbReference type="ARBA" id="ARBA00022840"/>
    </source>
</evidence>
<evidence type="ECO:0000256" key="3">
    <source>
        <dbReference type="ARBA" id="ARBA00019010"/>
    </source>
</evidence>
<protein>
    <recommendedName>
        <fullName evidence="3">tRNA threonylcarbamoyladenosine biosynthesis protein TsaE</fullName>
    </recommendedName>
    <alternativeName>
        <fullName evidence="10">t(6)A37 threonylcarbamoyladenosine biosynthesis protein TsaE</fullName>
    </alternativeName>
</protein>
<dbReference type="Gene3D" id="3.90.1200.10">
    <property type="match status" value="1"/>
</dbReference>
<gene>
    <name evidence="12" type="ORF">N177_1333</name>
</gene>
<keyword evidence="7" id="KW-0547">Nucleotide-binding</keyword>
<evidence type="ECO:0000259" key="11">
    <source>
        <dbReference type="Pfam" id="PF01636"/>
    </source>
</evidence>
<evidence type="ECO:0000256" key="1">
    <source>
        <dbReference type="ARBA" id="ARBA00004496"/>
    </source>
</evidence>
<evidence type="ECO:0000256" key="5">
    <source>
        <dbReference type="ARBA" id="ARBA00022694"/>
    </source>
</evidence>
<evidence type="ECO:0000313" key="13">
    <source>
        <dbReference type="Proteomes" id="UP000017819"/>
    </source>
</evidence>
<evidence type="ECO:0000256" key="6">
    <source>
        <dbReference type="ARBA" id="ARBA00022723"/>
    </source>
</evidence>
<keyword evidence="9" id="KW-0460">Magnesium</keyword>